<feature type="compositionally biased region" description="Basic and acidic residues" evidence="8">
    <location>
        <begin position="474"/>
        <end position="484"/>
    </location>
</feature>
<dbReference type="InterPro" id="IPR051664">
    <property type="entry name" value="MYND-type_zinc_finger"/>
</dbReference>
<dbReference type="GO" id="GO:0005737">
    <property type="term" value="C:cytoplasm"/>
    <property type="evidence" value="ECO:0007669"/>
    <property type="project" value="UniProtKB-SubCell"/>
</dbReference>
<feature type="compositionally biased region" description="Acidic residues" evidence="8">
    <location>
        <begin position="138"/>
        <end position="149"/>
    </location>
</feature>
<feature type="region of interest" description="Disordered" evidence="8">
    <location>
        <begin position="401"/>
        <end position="437"/>
    </location>
</feature>
<proteinExistence type="inferred from homology"/>
<evidence type="ECO:0000256" key="4">
    <source>
        <dbReference type="ARBA" id="ARBA00022723"/>
    </source>
</evidence>
<evidence type="ECO:0000259" key="9">
    <source>
        <dbReference type="PROSITE" id="PS50865"/>
    </source>
</evidence>
<dbReference type="Gene3D" id="6.10.140.2220">
    <property type="match status" value="1"/>
</dbReference>
<dbReference type="AlphaFoldDB" id="A0A3G2S1Q6"/>
<evidence type="ECO:0000256" key="8">
    <source>
        <dbReference type="SAM" id="MobiDB-lite"/>
    </source>
</evidence>
<gene>
    <name evidence="10" type="primary">samB</name>
    <name evidence="10" type="ORF">DNF11_0449</name>
</gene>
<dbReference type="SUPFAM" id="SSF144232">
    <property type="entry name" value="HIT/MYND zinc finger-like"/>
    <property type="match status" value="1"/>
</dbReference>
<evidence type="ECO:0000256" key="1">
    <source>
        <dbReference type="ARBA" id="ARBA00004496"/>
    </source>
</evidence>
<evidence type="ECO:0000313" key="10">
    <source>
        <dbReference type="EMBL" id="AYO41399.1"/>
    </source>
</evidence>
<accession>A0A3G2S1Q6</accession>
<dbReference type="GO" id="GO:0007163">
    <property type="term" value="P:establishment or maintenance of cell polarity"/>
    <property type="evidence" value="ECO:0007669"/>
    <property type="project" value="TreeGrafter"/>
</dbReference>
<feature type="compositionally biased region" description="Basic and acidic residues" evidence="8">
    <location>
        <begin position="162"/>
        <end position="172"/>
    </location>
</feature>
<feature type="region of interest" description="Disordered" evidence="8">
    <location>
        <begin position="162"/>
        <end position="192"/>
    </location>
</feature>
<dbReference type="PANTHER" id="PTHR47442">
    <property type="entry name" value="MYND-TYPE ZINC FINGER PROTEIN MUB1"/>
    <property type="match status" value="1"/>
</dbReference>
<feature type="compositionally biased region" description="Low complexity" evidence="8">
    <location>
        <begin position="650"/>
        <end position="659"/>
    </location>
</feature>
<organism evidence="10 11">
    <name type="scientific">Malassezia restricta (strain ATCC 96810 / NBRC 103918 / CBS 7877)</name>
    <name type="common">Seborrheic dermatitis infection agent</name>
    <dbReference type="NCBI Taxonomy" id="425264"/>
    <lineage>
        <taxon>Eukaryota</taxon>
        <taxon>Fungi</taxon>
        <taxon>Dikarya</taxon>
        <taxon>Basidiomycota</taxon>
        <taxon>Ustilaginomycotina</taxon>
        <taxon>Malasseziomycetes</taxon>
        <taxon>Malasseziales</taxon>
        <taxon>Malasseziaceae</taxon>
        <taxon>Malassezia</taxon>
    </lineage>
</organism>
<dbReference type="PANTHER" id="PTHR47442:SF1">
    <property type="entry name" value="MYND-TYPE ZINC FINGER PROTEIN MUB1"/>
    <property type="match status" value="1"/>
</dbReference>
<comment type="subcellular location">
    <subcellularLocation>
        <location evidence="1">Cytoplasm</location>
    </subcellularLocation>
</comment>
<dbReference type="GO" id="GO:0006511">
    <property type="term" value="P:ubiquitin-dependent protein catabolic process"/>
    <property type="evidence" value="ECO:0007669"/>
    <property type="project" value="TreeGrafter"/>
</dbReference>
<keyword evidence="4" id="KW-0479">Metal-binding</keyword>
<dbReference type="Proteomes" id="UP000269793">
    <property type="component" value="Chromosome I"/>
</dbReference>
<comment type="similarity">
    <text evidence="2">Belongs to the MUB1/samB family.</text>
</comment>
<evidence type="ECO:0000256" key="7">
    <source>
        <dbReference type="PROSITE-ProRule" id="PRU00134"/>
    </source>
</evidence>
<sequence>MAEMQANWKWSLAFQCVVNIGVRGSEAIRTRVVEAGMVPIIVKVLDNYLVTSEQIHSQQRKAMTIRENLTYKQSYRAIYPQDDPTVRPATPMDMDTNGPSTEQVYWSAERGRHGPRDTFALQQRGPGDASASASASECAEDTEMYNEEENACPGASAVLENKSDMQETETPRVPRTSTLEPCADESTGITRTPRPERAAVHEGMHQDELNTWQTSASAMIPEPVSPVQPPLYREEEVLLSLQLLAYLSKYPHVRYFFHNANVREDMIFCPEWPEEGLPNRSWQPTDPSRLNVFCIAERFTHRPTRSSLAPGVLCSLYPRLASDIQYWAGVVMRNACRKDESRGGIRQCANMLCGKWETYPREFAKCRRCRKAKYCSKQCQSKGWQMGHRFWCSARSDEDKSRASESHPTVHSNFVPDASRNVETPATIPTMPDTAREVPEDYSHPLGPRNMPSTLRENQLPALRGVSAASIESNDLHEMSDDVTIRPGETPSVDSPAGPSNADHTLPPPIIASGLHMHETDTATATLRVQEAQNIQDHGGPLDYVTASWTSRPIVSDHATESPLPNHTSTDSPFDLGITLPSQNPIPALRSNDDNASSHDSYTAPWRHMAISAAFLGAHQTPRAMTMFDANPSSPSLDGGETSQQDTQMLSPTSHLLASLHHHVSSSHGQSTDTRDMSDAQ</sequence>
<dbReference type="STRING" id="425264.A0A3G2S1Q6"/>
<feature type="region of interest" description="Disordered" evidence="8">
    <location>
        <begin position="474"/>
        <end position="504"/>
    </location>
</feature>
<keyword evidence="5 7" id="KW-0863">Zinc-finger</keyword>
<evidence type="ECO:0000313" key="11">
    <source>
        <dbReference type="Proteomes" id="UP000269793"/>
    </source>
</evidence>
<dbReference type="VEuPathDB" id="FungiDB:DNF11_0449"/>
<evidence type="ECO:0000256" key="6">
    <source>
        <dbReference type="ARBA" id="ARBA00022833"/>
    </source>
</evidence>
<dbReference type="EMBL" id="CP033148">
    <property type="protein sequence ID" value="AYO41399.1"/>
    <property type="molecule type" value="Genomic_DNA"/>
</dbReference>
<dbReference type="PROSITE" id="PS50865">
    <property type="entry name" value="ZF_MYND_2"/>
    <property type="match status" value="1"/>
</dbReference>
<dbReference type="GO" id="GO:0008270">
    <property type="term" value="F:zinc ion binding"/>
    <property type="evidence" value="ECO:0007669"/>
    <property type="project" value="UniProtKB-KW"/>
</dbReference>
<keyword evidence="6" id="KW-0862">Zinc</keyword>
<dbReference type="Pfam" id="PF01753">
    <property type="entry name" value="zf-MYND"/>
    <property type="match status" value="1"/>
</dbReference>
<name>A0A3G2S1Q6_MALR7</name>
<evidence type="ECO:0000256" key="5">
    <source>
        <dbReference type="ARBA" id="ARBA00022771"/>
    </source>
</evidence>
<keyword evidence="11" id="KW-1185">Reference proteome</keyword>
<feature type="region of interest" description="Disordered" evidence="8">
    <location>
        <begin position="626"/>
        <end position="681"/>
    </location>
</feature>
<dbReference type="OrthoDB" id="5594178at2759"/>
<evidence type="ECO:0000256" key="2">
    <source>
        <dbReference type="ARBA" id="ARBA00010655"/>
    </source>
</evidence>
<protein>
    <submittedName>
        <fullName evidence="10">MYND-type zinc finger protein samB</fullName>
    </submittedName>
</protein>
<keyword evidence="3" id="KW-0963">Cytoplasm</keyword>
<feature type="compositionally biased region" description="Polar residues" evidence="8">
    <location>
        <begin position="631"/>
        <end position="649"/>
    </location>
</feature>
<reference evidence="10 11" key="1">
    <citation type="submission" date="2018-10" db="EMBL/GenBank/DDBJ databases">
        <title>Complete genome sequence of Malassezia restricta CBS 7877.</title>
        <authorList>
            <person name="Morand S.C."/>
            <person name="Bertignac M."/>
            <person name="Iltis A."/>
            <person name="Kolder I."/>
            <person name="Pirovano W."/>
            <person name="Jourdain R."/>
            <person name="Clavaud C."/>
        </authorList>
    </citation>
    <scope>NUCLEOTIDE SEQUENCE [LARGE SCALE GENOMIC DNA]</scope>
    <source>
        <strain evidence="10 11">CBS 7877</strain>
    </source>
</reference>
<dbReference type="GO" id="GO:1990304">
    <property type="term" value="C:MUB1-RAD6-UBR2 ubiquitin ligase complex"/>
    <property type="evidence" value="ECO:0007669"/>
    <property type="project" value="TreeGrafter"/>
</dbReference>
<feature type="domain" description="MYND-type" evidence="9">
    <location>
        <begin position="350"/>
        <end position="392"/>
    </location>
</feature>
<feature type="region of interest" description="Disordered" evidence="8">
    <location>
        <begin position="123"/>
        <end position="149"/>
    </location>
</feature>
<dbReference type="InterPro" id="IPR002893">
    <property type="entry name" value="Znf_MYND"/>
</dbReference>
<evidence type="ECO:0000256" key="3">
    <source>
        <dbReference type="ARBA" id="ARBA00022490"/>
    </source>
</evidence>